<dbReference type="EC" id="4.1.3.3" evidence="5"/>
<dbReference type="PANTHER" id="PTHR12128">
    <property type="entry name" value="DIHYDRODIPICOLINATE SYNTHASE"/>
    <property type="match status" value="1"/>
</dbReference>
<gene>
    <name evidence="12" type="ORF">CHILSU_LOCUS3794</name>
</gene>
<evidence type="ECO:0000313" key="13">
    <source>
        <dbReference type="Proteomes" id="UP001153292"/>
    </source>
</evidence>
<evidence type="ECO:0000256" key="6">
    <source>
        <dbReference type="ARBA" id="ARBA00022490"/>
    </source>
</evidence>
<accession>A0ABN8EAK6</accession>
<evidence type="ECO:0000256" key="10">
    <source>
        <dbReference type="ARBA" id="ARBA00044906"/>
    </source>
</evidence>
<protein>
    <recommendedName>
        <fullName evidence="5">N-acetylneuraminate lyase</fullName>
        <ecNumber evidence="5">4.1.3.3</ecNumber>
    </recommendedName>
</protein>
<proteinExistence type="inferred from homology"/>
<evidence type="ECO:0000256" key="5">
    <source>
        <dbReference type="ARBA" id="ARBA00012911"/>
    </source>
</evidence>
<keyword evidence="8" id="KW-0704">Schiff base</keyword>
<evidence type="ECO:0000256" key="9">
    <source>
        <dbReference type="ARBA" id="ARBA00023277"/>
    </source>
</evidence>
<feature type="compositionally biased region" description="Basic and acidic residues" evidence="11">
    <location>
        <begin position="10"/>
        <end position="22"/>
    </location>
</feature>
<dbReference type="PRINTS" id="PR00146">
    <property type="entry name" value="DHPICSNTHASE"/>
</dbReference>
<evidence type="ECO:0000256" key="8">
    <source>
        <dbReference type="ARBA" id="ARBA00023270"/>
    </source>
</evidence>
<dbReference type="PANTHER" id="PTHR12128:SF21">
    <property type="entry name" value="N-ACETYLNEURAMINATE LYASE"/>
    <property type="match status" value="1"/>
</dbReference>
<dbReference type="CDD" id="cd00408">
    <property type="entry name" value="DHDPS-like"/>
    <property type="match status" value="1"/>
</dbReference>
<comment type="catalytic activity">
    <reaction evidence="10">
        <text>aceneuramate = aldehydo-N-acetyl-D-mannosamine + pyruvate</text>
        <dbReference type="Rhea" id="RHEA:23296"/>
        <dbReference type="ChEBI" id="CHEBI:15361"/>
        <dbReference type="ChEBI" id="CHEBI:17122"/>
        <dbReference type="ChEBI" id="CHEBI:173083"/>
        <dbReference type="EC" id="4.1.3.3"/>
    </reaction>
</comment>
<dbReference type="Pfam" id="PF00701">
    <property type="entry name" value="DHDPS"/>
    <property type="match status" value="1"/>
</dbReference>
<keyword evidence="6" id="KW-0963">Cytoplasm</keyword>
<reference evidence="12" key="1">
    <citation type="submission" date="2021-12" db="EMBL/GenBank/DDBJ databases">
        <authorList>
            <person name="King R."/>
        </authorList>
    </citation>
    <scope>NUCLEOTIDE SEQUENCE</scope>
</reference>
<dbReference type="EMBL" id="OU963910">
    <property type="protein sequence ID" value="CAH0678963.1"/>
    <property type="molecule type" value="Genomic_DNA"/>
</dbReference>
<comment type="similarity">
    <text evidence="3">Belongs to the DapA family. NanA subfamily.</text>
</comment>
<evidence type="ECO:0000313" key="12">
    <source>
        <dbReference type="EMBL" id="CAH0678963.1"/>
    </source>
</evidence>
<keyword evidence="7" id="KW-0456">Lyase</keyword>
<sequence length="572" mass="62817">MKIYRKKKREEKLKTGKVEPKKIAKSSTQRTRDFRARAANSILSQTRTADSTIALSNLVVSSATLRAPSLSFSPTPSTSTATACNTSPTEIHPHPAEVEQERLVGEDVEQTENVVHNSTVSQYHNYQKISTAHDELKTKFLDNNFGVVCNVCDRLCYESDMKSLPPCARELISAEFPDLNFETACICSTCHLALSKNKTPTLSKSHGFKYPSRPLHLPELDLISERLISPRLPFMTIGRLPHGNGQYGILGQVVNVPVFVYNKVVFTARGLMPPVFTPLNDDGTIRFSAIPPYAQYLADAGIKSVLVGGTTGENMCLKVEDRMRLVDEWVACSKTTRLHIMVQVGGAPMADVLTLAKYCQSAGVHSLLTLPELYFKPQSVDELVSYVQLVAEAAPRLPVLYYHIPSMSKVEINMPQFVSAATKCIPNFRGIKFTSNDLSEAAQVLRNLQDGQEIFLGADTLMAPAALLGITSSIGTSFNLFPELAQQILKAVEDNDVPFARRLQEKLSLAIEAHTSEGAWVPVMKAGMEIVSGIKVGPPALPQRPISEEAKARIAQKLVDLGVVDVKVKLEQ</sequence>
<dbReference type="InterPro" id="IPR013785">
    <property type="entry name" value="Aldolase_TIM"/>
</dbReference>
<evidence type="ECO:0000256" key="11">
    <source>
        <dbReference type="SAM" id="MobiDB-lite"/>
    </source>
</evidence>
<dbReference type="Gene3D" id="3.20.20.70">
    <property type="entry name" value="Aldolase class I"/>
    <property type="match status" value="1"/>
</dbReference>
<keyword evidence="9" id="KW-0119">Carbohydrate metabolism</keyword>
<keyword evidence="13" id="KW-1185">Reference proteome</keyword>
<comment type="pathway">
    <text evidence="2">Amino-sugar metabolism; N-acetylneuraminate degradation.</text>
</comment>
<evidence type="ECO:0000256" key="1">
    <source>
        <dbReference type="ARBA" id="ARBA00004496"/>
    </source>
</evidence>
<evidence type="ECO:0000256" key="3">
    <source>
        <dbReference type="ARBA" id="ARBA00006324"/>
    </source>
</evidence>
<feature type="region of interest" description="Disordered" evidence="11">
    <location>
        <begin position="1"/>
        <end position="31"/>
    </location>
</feature>
<dbReference type="SUPFAM" id="SSF51569">
    <property type="entry name" value="Aldolase"/>
    <property type="match status" value="1"/>
</dbReference>
<name>A0ABN8EAK6_CHISP</name>
<dbReference type="Proteomes" id="UP001153292">
    <property type="component" value="Chromosome 17"/>
</dbReference>
<evidence type="ECO:0000256" key="4">
    <source>
        <dbReference type="ARBA" id="ARBA00011881"/>
    </source>
</evidence>
<organism evidence="12 13">
    <name type="scientific">Chilo suppressalis</name>
    <name type="common">Asiatic rice borer moth</name>
    <dbReference type="NCBI Taxonomy" id="168631"/>
    <lineage>
        <taxon>Eukaryota</taxon>
        <taxon>Metazoa</taxon>
        <taxon>Ecdysozoa</taxon>
        <taxon>Arthropoda</taxon>
        <taxon>Hexapoda</taxon>
        <taxon>Insecta</taxon>
        <taxon>Pterygota</taxon>
        <taxon>Neoptera</taxon>
        <taxon>Endopterygota</taxon>
        <taxon>Lepidoptera</taxon>
        <taxon>Glossata</taxon>
        <taxon>Ditrysia</taxon>
        <taxon>Pyraloidea</taxon>
        <taxon>Crambidae</taxon>
        <taxon>Crambinae</taxon>
        <taxon>Chilo</taxon>
    </lineage>
</organism>
<evidence type="ECO:0000256" key="2">
    <source>
        <dbReference type="ARBA" id="ARBA00004878"/>
    </source>
</evidence>
<comment type="subunit">
    <text evidence="4">Homotetramer.</text>
</comment>
<feature type="compositionally biased region" description="Low complexity" evidence="11">
    <location>
        <begin position="70"/>
        <end position="89"/>
    </location>
</feature>
<feature type="region of interest" description="Disordered" evidence="11">
    <location>
        <begin position="70"/>
        <end position="93"/>
    </location>
</feature>
<evidence type="ECO:0000256" key="7">
    <source>
        <dbReference type="ARBA" id="ARBA00023239"/>
    </source>
</evidence>
<dbReference type="SMART" id="SM01130">
    <property type="entry name" value="DHDPS"/>
    <property type="match status" value="1"/>
</dbReference>
<dbReference type="InterPro" id="IPR002220">
    <property type="entry name" value="DapA-like"/>
</dbReference>
<comment type="subcellular location">
    <subcellularLocation>
        <location evidence="1">Cytoplasm</location>
    </subcellularLocation>
</comment>